<dbReference type="Pfam" id="PF23622">
    <property type="entry name" value="LRR_At1g61320_AtMIF1"/>
    <property type="match status" value="1"/>
</dbReference>
<dbReference type="InterPro" id="IPR055357">
    <property type="entry name" value="LRR_At1g61320_AtMIF1"/>
</dbReference>
<dbReference type="CDD" id="cd22160">
    <property type="entry name" value="F-box_AtFBL13-like"/>
    <property type="match status" value="1"/>
</dbReference>
<name>A0A7J7CBX2_TRIWF</name>
<dbReference type="EMBL" id="JAAARO010000018">
    <property type="protein sequence ID" value="KAF5731602.1"/>
    <property type="molecule type" value="Genomic_DNA"/>
</dbReference>
<dbReference type="Gene3D" id="3.80.10.10">
    <property type="entry name" value="Ribonuclease Inhibitor"/>
    <property type="match status" value="1"/>
</dbReference>
<dbReference type="AlphaFoldDB" id="A0A7J7CBX2"/>
<gene>
    <name evidence="2" type="ORF">HS088_TW18G00283</name>
</gene>
<dbReference type="InterPro" id="IPR001810">
    <property type="entry name" value="F-box_dom"/>
</dbReference>
<dbReference type="PROSITE" id="PS50181">
    <property type="entry name" value="FBOX"/>
    <property type="match status" value="1"/>
</dbReference>
<dbReference type="SMART" id="SM00256">
    <property type="entry name" value="FBOX"/>
    <property type="match status" value="1"/>
</dbReference>
<dbReference type="OrthoDB" id="594804at2759"/>
<keyword evidence="3" id="KW-1185">Reference proteome</keyword>
<dbReference type="InterPro" id="IPR006566">
    <property type="entry name" value="FBD"/>
</dbReference>
<evidence type="ECO:0000313" key="3">
    <source>
        <dbReference type="Proteomes" id="UP000593562"/>
    </source>
</evidence>
<dbReference type="PANTHER" id="PTHR31900:SF30">
    <property type="entry name" value="SUPERFAMILY PROTEIN, PUTATIVE-RELATED"/>
    <property type="match status" value="1"/>
</dbReference>
<sequence length="470" mass="54410">MDSNDPETAREGRRRGDHDVDVRDKVDKLSSLPNPILHCIFSFVPTIDVVRCSLLSRRWRYFWTSMPFLDIDHCYFWSPHIKFGNQLEFGVKFTNFVTSVLMFRDGSDIQRFRLSSFIYCSKWVDMWVTVLMSHNVKELDLTVCPEESMVLPQCLADSDHLETLKLNLFNHVLVMPRPMMGRFSKLSSLHLISVRFPDSNSARMLFLRCKLLEHLVLDRCIYENMRVLIIRAINLKTLTIDNVGMGNDDSTKTGLKIFAPNLLSLKVMGPKAWDYDLQDTASLTDVCVQLFIGFKTRREGGISCPMYKLFTGFHSTKFMKLHIDLLQFYLPKINAPDCFPAPFQNLEFVKLYTGADKRNLEFILHLLQHSPMLETLAIDFKECDRNNRWESEDKAVACLMYCLKTIEIGNFEGQENILELIRFLLRNGCLLEKMTITWSLNVEKPMEIIENGLAIMAFPKASSDVSITFL</sequence>
<evidence type="ECO:0000313" key="2">
    <source>
        <dbReference type="EMBL" id="KAF5731602.1"/>
    </source>
</evidence>
<organism evidence="2 3">
    <name type="scientific">Tripterygium wilfordii</name>
    <name type="common">Thunder God vine</name>
    <dbReference type="NCBI Taxonomy" id="458696"/>
    <lineage>
        <taxon>Eukaryota</taxon>
        <taxon>Viridiplantae</taxon>
        <taxon>Streptophyta</taxon>
        <taxon>Embryophyta</taxon>
        <taxon>Tracheophyta</taxon>
        <taxon>Spermatophyta</taxon>
        <taxon>Magnoliopsida</taxon>
        <taxon>eudicotyledons</taxon>
        <taxon>Gunneridae</taxon>
        <taxon>Pentapetalae</taxon>
        <taxon>rosids</taxon>
        <taxon>fabids</taxon>
        <taxon>Celastrales</taxon>
        <taxon>Celastraceae</taxon>
        <taxon>Tripterygium</taxon>
    </lineage>
</organism>
<feature type="domain" description="F-box" evidence="1">
    <location>
        <begin position="26"/>
        <end position="60"/>
    </location>
</feature>
<dbReference type="Proteomes" id="UP000593562">
    <property type="component" value="Unassembled WGS sequence"/>
</dbReference>
<proteinExistence type="predicted"/>
<dbReference type="SUPFAM" id="SSF52047">
    <property type="entry name" value="RNI-like"/>
    <property type="match status" value="1"/>
</dbReference>
<comment type="caution">
    <text evidence="2">The sequence shown here is derived from an EMBL/GenBank/DDBJ whole genome shotgun (WGS) entry which is preliminary data.</text>
</comment>
<dbReference type="PANTHER" id="PTHR31900">
    <property type="entry name" value="F-BOX/RNI SUPERFAMILY PROTEIN-RELATED"/>
    <property type="match status" value="1"/>
</dbReference>
<reference evidence="2 3" key="1">
    <citation type="journal article" date="2020" name="Nat. Commun.">
        <title>Genome of Tripterygium wilfordii and identification of cytochrome P450 involved in triptolide biosynthesis.</title>
        <authorList>
            <person name="Tu L."/>
            <person name="Su P."/>
            <person name="Zhang Z."/>
            <person name="Gao L."/>
            <person name="Wang J."/>
            <person name="Hu T."/>
            <person name="Zhou J."/>
            <person name="Zhang Y."/>
            <person name="Zhao Y."/>
            <person name="Liu Y."/>
            <person name="Song Y."/>
            <person name="Tong Y."/>
            <person name="Lu Y."/>
            <person name="Yang J."/>
            <person name="Xu C."/>
            <person name="Jia M."/>
            <person name="Peters R.J."/>
            <person name="Huang L."/>
            <person name="Gao W."/>
        </authorList>
    </citation>
    <scope>NUCLEOTIDE SEQUENCE [LARGE SCALE GENOMIC DNA]</scope>
    <source>
        <strain evidence="3">cv. XIE 37</strain>
        <tissue evidence="2">Leaf</tissue>
    </source>
</reference>
<dbReference type="Pfam" id="PF00646">
    <property type="entry name" value="F-box"/>
    <property type="match status" value="1"/>
</dbReference>
<dbReference type="SUPFAM" id="SSF81383">
    <property type="entry name" value="F-box domain"/>
    <property type="match status" value="1"/>
</dbReference>
<protein>
    <submittedName>
        <fullName evidence="2">F-box/LRR-repeat protein</fullName>
    </submittedName>
</protein>
<dbReference type="InParanoid" id="A0A7J7CBX2"/>
<dbReference type="InterPro" id="IPR036047">
    <property type="entry name" value="F-box-like_dom_sf"/>
</dbReference>
<dbReference type="Gene3D" id="1.20.1280.50">
    <property type="match status" value="1"/>
</dbReference>
<dbReference type="InterPro" id="IPR050232">
    <property type="entry name" value="FBL13/AtMIF1-like"/>
</dbReference>
<dbReference type="SMART" id="SM00579">
    <property type="entry name" value="FBD"/>
    <property type="match status" value="1"/>
</dbReference>
<dbReference type="InterPro" id="IPR053781">
    <property type="entry name" value="F-box_AtFBL13-like"/>
</dbReference>
<dbReference type="InterPro" id="IPR032675">
    <property type="entry name" value="LRR_dom_sf"/>
</dbReference>
<accession>A0A7J7CBX2</accession>
<evidence type="ECO:0000259" key="1">
    <source>
        <dbReference type="PROSITE" id="PS50181"/>
    </source>
</evidence>